<dbReference type="AlphaFoldDB" id="A0A2T6C3U1"/>
<gene>
    <name evidence="2" type="ORF">C8N46_102401</name>
</gene>
<feature type="transmembrane region" description="Helical" evidence="1">
    <location>
        <begin position="62"/>
        <end position="79"/>
    </location>
</feature>
<comment type="caution">
    <text evidence="2">The sequence shown here is derived from an EMBL/GenBank/DDBJ whole genome shotgun (WGS) entry which is preliminary data.</text>
</comment>
<dbReference type="EMBL" id="QBKT01000002">
    <property type="protein sequence ID" value="PTX63000.1"/>
    <property type="molecule type" value="Genomic_DNA"/>
</dbReference>
<protein>
    <submittedName>
        <fullName evidence="2">Uncharacterized protein</fullName>
    </submittedName>
</protein>
<keyword evidence="3" id="KW-1185">Reference proteome</keyword>
<keyword evidence="1" id="KW-1133">Transmembrane helix</keyword>
<organism evidence="2 3">
    <name type="scientific">Kordia periserrulae</name>
    <dbReference type="NCBI Taxonomy" id="701523"/>
    <lineage>
        <taxon>Bacteria</taxon>
        <taxon>Pseudomonadati</taxon>
        <taxon>Bacteroidota</taxon>
        <taxon>Flavobacteriia</taxon>
        <taxon>Flavobacteriales</taxon>
        <taxon>Flavobacteriaceae</taxon>
        <taxon>Kordia</taxon>
    </lineage>
</organism>
<evidence type="ECO:0000313" key="3">
    <source>
        <dbReference type="Proteomes" id="UP000244090"/>
    </source>
</evidence>
<accession>A0A2T6C3U1</accession>
<evidence type="ECO:0000313" key="2">
    <source>
        <dbReference type="EMBL" id="PTX63000.1"/>
    </source>
</evidence>
<dbReference type="Proteomes" id="UP000244090">
    <property type="component" value="Unassembled WGS sequence"/>
</dbReference>
<keyword evidence="1" id="KW-0812">Transmembrane</keyword>
<sequence>MRFLKILAVVNTIVFAIKTYFLIDGINFTLGTSLENFLLFERVLLCVSVVLGIIFIVKRSKLFWVIFSLLPFLFYVISLF</sequence>
<reference evidence="2 3" key="1">
    <citation type="submission" date="2018-04" db="EMBL/GenBank/DDBJ databases">
        <title>Genomic Encyclopedia of Archaeal and Bacterial Type Strains, Phase II (KMG-II): from individual species to whole genera.</title>
        <authorList>
            <person name="Goeker M."/>
        </authorList>
    </citation>
    <scope>NUCLEOTIDE SEQUENCE [LARGE SCALE GENOMIC DNA]</scope>
    <source>
        <strain evidence="2 3">DSM 25731</strain>
    </source>
</reference>
<evidence type="ECO:0000256" key="1">
    <source>
        <dbReference type="SAM" id="Phobius"/>
    </source>
</evidence>
<keyword evidence="1" id="KW-0472">Membrane</keyword>
<feature type="transmembrane region" description="Helical" evidence="1">
    <location>
        <begin position="6"/>
        <end position="30"/>
    </location>
</feature>
<proteinExistence type="predicted"/>
<name>A0A2T6C3U1_9FLAO</name>
<feature type="transmembrane region" description="Helical" evidence="1">
    <location>
        <begin position="37"/>
        <end position="56"/>
    </location>
</feature>